<evidence type="ECO:0000313" key="5">
    <source>
        <dbReference type="Proteomes" id="UP000540919"/>
    </source>
</evidence>
<dbReference type="PRINTS" id="PR00455">
    <property type="entry name" value="HTHTETR"/>
</dbReference>
<evidence type="ECO:0000256" key="2">
    <source>
        <dbReference type="PROSITE-ProRule" id="PRU00335"/>
    </source>
</evidence>
<proteinExistence type="predicted"/>
<dbReference type="EMBL" id="JABVBA010000011">
    <property type="protein sequence ID" value="NVF12254.1"/>
    <property type="molecule type" value="Genomic_DNA"/>
</dbReference>
<keyword evidence="1 2" id="KW-0238">DNA-binding</keyword>
<feature type="DNA-binding region" description="H-T-H motif" evidence="2">
    <location>
        <begin position="24"/>
        <end position="43"/>
    </location>
</feature>
<dbReference type="PANTHER" id="PTHR43479">
    <property type="entry name" value="ACREF/ENVCD OPERON REPRESSOR-RELATED"/>
    <property type="match status" value="1"/>
</dbReference>
<dbReference type="InterPro" id="IPR001647">
    <property type="entry name" value="HTH_TetR"/>
</dbReference>
<evidence type="ECO:0000256" key="1">
    <source>
        <dbReference type="ARBA" id="ARBA00023125"/>
    </source>
</evidence>
<dbReference type="Gene3D" id="1.10.357.10">
    <property type="entry name" value="Tetracycline Repressor, domain 2"/>
    <property type="match status" value="1"/>
</dbReference>
<dbReference type="PANTHER" id="PTHR43479:SF11">
    <property type="entry name" value="ACREF_ENVCD OPERON REPRESSOR-RELATED"/>
    <property type="match status" value="1"/>
</dbReference>
<protein>
    <submittedName>
        <fullName evidence="4">TetR/AcrR family transcriptional regulator</fullName>
    </submittedName>
</protein>
<dbReference type="InterPro" id="IPR009057">
    <property type="entry name" value="Homeodomain-like_sf"/>
</dbReference>
<dbReference type="PROSITE" id="PS50977">
    <property type="entry name" value="HTH_TETR_2"/>
    <property type="match status" value="1"/>
</dbReference>
<dbReference type="SUPFAM" id="SSF46689">
    <property type="entry name" value="Homeodomain-like"/>
    <property type="match status" value="1"/>
</dbReference>
<reference evidence="4 5" key="1">
    <citation type="submission" date="2020-06" db="EMBL/GenBank/DDBJ databases">
        <title>Anaerococcus sp. nov., isolated form swine feces.</title>
        <authorList>
            <person name="Yu S."/>
        </authorList>
    </citation>
    <scope>NUCLEOTIDE SEQUENCE [LARGE SCALE GENOMIC DNA]</scope>
    <source>
        <strain evidence="4 5">AGMB00486</strain>
    </source>
</reference>
<evidence type="ECO:0000259" key="3">
    <source>
        <dbReference type="PROSITE" id="PS50977"/>
    </source>
</evidence>
<organism evidence="4 5">
    <name type="scientific">Anaerococcus faecalis</name>
    <dbReference type="NCBI Taxonomy" id="2742993"/>
    <lineage>
        <taxon>Bacteria</taxon>
        <taxon>Bacillati</taxon>
        <taxon>Bacillota</taxon>
        <taxon>Tissierellia</taxon>
        <taxon>Tissierellales</taxon>
        <taxon>Peptoniphilaceae</taxon>
        <taxon>Anaerococcus</taxon>
    </lineage>
</organism>
<gene>
    <name evidence="4" type="ORF">HV819_09835</name>
</gene>
<accession>A0ABX2NCI7</accession>
<name>A0ABX2NCI7_9FIRM</name>
<dbReference type="InterPro" id="IPR050624">
    <property type="entry name" value="HTH-type_Tx_Regulator"/>
</dbReference>
<evidence type="ECO:0000313" key="4">
    <source>
        <dbReference type="EMBL" id="NVF12254.1"/>
    </source>
</evidence>
<feature type="domain" description="HTH tetR-type" evidence="3">
    <location>
        <begin position="1"/>
        <end position="61"/>
    </location>
</feature>
<dbReference type="Pfam" id="PF00440">
    <property type="entry name" value="TetR_N"/>
    <property type="match status" value="1"/>
</dbReference>
<dbReference type="RefSeq" id="WP_176270095.1">
    <property type="nucleotide sequence ID" value="NZ_JABVBA010000011.1"/>
</dbReference>
<sequence length="191" mass="22453">MTTRELILDKALFLFSKFGYSDVSMKDIANEVGIKAPSIYKHFKSKEEIFDTILNNAIISLDEKIHDAEDYKIIRDGKKSLDIEKLAIDIFSYLLNDSYVSRVRKMISIEMYKNPQAMKFYVDRFIETPMRKQEEIINYYGLSKYGSLKVISTIFYSPILFAIKLHDANPEKEEELLELLKDTYKKLEYIL</sequence>
<keyword evidence="5" id="KW-1185">Reference proteome</keyword>
<dbReference type="Proteomes" id="UP000540919">
    <property type="component" value="Unassembled WGS sequence"/>
</dbReference>
<comment type="caution">
    <text evidence="4">The sequence shown here is derived from an EMBL/GenBank/DDBJ whole genome shotgun (WGS) entry which is preliminary data.</text>
</comment>